<feature type="transmembrane region" description="Helical" evidence="6">
    <location>
        <begin position="473"/>
        <end position="492"/>
    </location>
</feature>
<dbReference type="SUPFAM" id="SSF103473">
    <property type="entry name" value="MFS general substrate transporter"/>
    <property type="match status" value="1"/>
</dbReference>
<dbReference type="Pfam" id="PF07690">
    <property type="entry name" value="MFS_1"/>
    <property type="match status" value="1"/>
</dbReference>
<dbReference type="InterPro" id="IPR020846">
    <property type="entry name" value="MFS_dom"/>
</dbReference>
<feature type="transmembrane region" description="Helical" evidence="6">
    <location>
        <begin position="409"/>
        <end position="432"/>
    </location>
</feature>
<dbReference type="RefSeq" id="WP_281257160.1">
    <property type="nucleotide sequence ID" value="NZ_PVTI01000002.1"/>
</dbReference>
<evidence type="ECO:0000256" key="5">
    <source>
        <dbReference type="ARBA" id="ARBA00023136"/>
    </source>
</evidence>
<evidence type="ECO:0000256" key="1">
    <source>
        <dbReference type="ARBA" id="ARBA00004651"/>
    </source>
</evidence>
<feature type="transmembrane region" description="Helical" evidence="6">
    <location>
        <begin position="368"/>
        <end position="388"/>
    </location>
</feature>
<comment type="subcellular location">
    <subcellularLocation>
        <location evidence="1">Cell membrane</location>
        <topology evidence="1">Multi-pass membrane protein</topology>
    </subcellularLocation>
</comment>
<feature type="domain" description="Major facilitator superfamily (MFS) profile" evidence="7">
    <location>
        <begin position="25"/>
        <end position="495"/>
    </location>
</feature>
<sequence length="511" mass="51643">MDSQATSFTPDVSLGNVPRPPSRLTLPVVLVGVGLVAMSISGTAIALPSIGRELAASGSALNWVVAGYNLAFAAMTLIAGAVADRAGRRRIFIIASVVFSGGFLATALAPSVIVVDIARVVSGIGGAGVMAAGGALLASSYEGGARNRAFAFMGTLAGVGIAVGPTVIGALMALTGWRGSFITFAVLGALIAGGAARLQETHAAHNRTDWLGSLLFVVTLSAFMFALLEAPEVGWAHPMTLLAFAVGVVALVLFAIAQRRSASPLLAPELVSDRGFMGWCLATLTTSIGFLGALVFLPTYLQAVAGQTPAAAGLTMLLLTAPVVVTPTLAVTLVNRGISARLLIMSALVLVVAGNFSLVVLGPENTTALVAVPLLLIGVGMGASFGITDGQAMALAPARLVGTAAGFLNTLRGAAEALVIAVFSASLIGFLADRLGDSSHAADVAAGNLDTTATSAHGAEVDAFTSSWHLTQIGVGSVCLLMSVVVALLLLVPSRGPRVNEDEDHLSMDSN</sequence>
<keyword evidence="2" id="KW-0813">Transport</keyword>
<evidence type="ECO:0000313" key="9">
    <source>
        <dbReference type="Proteomes" id="UP000237822"/>
    </source>
</evidence>
<dbReference type="EMBL" id="PVTI01000002">
    <property type="protein sequence ID" value="PRY63311.1"/>
    <property type="molecule type" value="Genomic_DNA"/>
</dbReference>
<dbReference type="InterPro" id="IPR011701">
    <property type="entry name" value="MFS"/>
</dbReference>
<feature type="transmembrane region" description="Helical" evidence="6">
    <location>
        <begin position="91"/>
        <end position="114"/>
    </location>
</feature>
<feature type="transmembrane region" description="Helical" evidence="6">
    <location>
        <begin position="234"/>
        <end position="256"/>
    </location>
</feature>
<feature type="transmembrane region" description="Helical" evidence="6">
    <location>
        <begin position="180"/>
        <end position="198"/>
    </location>
</feature>
<dbReference type="PANTHER" id="PTHR42718:SF9">
    <property type="entry name" value="MAJOR FACILITATOR SUPERFAMILY MULTIDRUG TRANSPORTER MFSC"/>
    <property type="match status" value="1"/>
</dbReference>
<dbReference type="GO" id="GO:0005886">
    <property type="term" value="C:plasma membrane"/>
    <property type="evidence" value="ECO:0007669"/>
    <property type="project" value="UniProtKB-SubCell"/>
</dbReference>
<evidence type="ECO:0000313" key="8">
    <source>
        <dbReference type="EMBL" id="PRY63311.1"/>
    </source>
</evidence>
<feature type="transmembrane region" description="Helical" evidence="6">
    <location>
        <begin position="276"/>
        <end position="297"/>
    </location>
</feature>
<keyword evidence="9" id="KW-1185">Reference proteome</keyword>
<dbReference type="Gene3D" id="1.20.1720.10">
    <property type="entry name" value="Multidrug resistance protein D"/>
    <property type="match status" value="2"/>
</dbReference>
<evidence type="ECO:0000256" key="3">
    <source>
        <dbReference type="ARBA" id="ARBA00022692"/>
    </source>
</evidence>
<dbReference type="PROSITE" id="PS50850">
    <property type="entry name" value="MFS"/>
    <property type="match status" value="1"/>
</dbReference>
<dbReference type="PROSITE" id="PS00216">
    <property type="entry name" value="SUGAR_TRANSPORT_1"/>
    <property type="match status" value="1"/>
</dbReference>
<keyword evidence="3 6" id="KW-0812">Transmembrane</keyword>
<comment type="caution">
    <text evidence="8">The sequence shown here is derived from an EMBL/GenBank/DDBJ whole genome shotgun (WGS) entry which is preliminary data.</text>
</comment>
<keyword evidence="4 6" id="KW-1133">Transmembrane helix</keyword>
<protein>
    <submittedName>
        <fullName evidence="8">MFS transporter</fullName>
    </submittedName>
</protein>
<dbReference type="InterPro" id="IPR005829">
    <property type="entry name" value="Sugar_transporter_CS"/>
</dbReference>
<evidence type="ECO:0000256" key="4">
    <source>
        <dbReference type="ARBA" id="ARBA00022989"/>
    </source>
</evidence>
<feature type="transmembrane region" description="Helical" evidence="6">
    <location>
        <begin position="342"/>
        <end position="362"/>
    </location>
</feature>
<feature type="transmembrane region" description="Helical" evidence="6">
    <location>
        <begin position="150"/>
        <end position="174"/>
    </location>
</feature>
<keyword evidence="5 6" id="KW-0472">Membrane</keyword>
<accession>A0A2T0UZH4</accession>
<name>A0A2T0UZH4_9MICO</name>
<feature type="transmembrane region" description="Helical" evidence="6">
    <location>
        <begin position="309"/>
        <end position="330"/>
    </location>
</feature>
<dbReference type="CDD" id="cd17321">
    <property type="entry name" value="MFS_MMR_MDR_like"/>
    <property type="match status" value="1"/>
</dbReference>
<evidence type="ECO:0000256" key="2">
    <source>
        <dbReference type="ARBA" id="ARBA00022448"/>
    </source>
</evidence>
<organism evidence="8 9">
    <name type="scientific">Knoellia remsis</name>
    <dbReference type="NCBI Taxonomy" id="407159"/>
    <lineage>
        <taxon>Bacteria</taxon>
        <taxon>Bacillati</taxon>
        <taxon>Actinomycetota</taxon>
        <taxon>Actinomycetes</taxon>
        <taxon>Micrococcales</taxon>
        <taxon>Intrasporangiaceae</taxon>
        <taxon>Knoellia</taxon>
    </lineage>
</organism>
<feature type="transmembrane region" description="Helical" evidence="6">
    <location>
        <begin position="24"/>
        <end position="48"/>
    </location>
</feature>
<dbReference type="AlphaFoldDB" id="A0A2T0UZH4"/>
<reference evidence="8 9" key="1">
    <citation type="submission" date="2018-03" db="EMBL/GenBank/DDBJ databases">
        <title>Genomic Encyclopedia of Archaeal and Bacterial Type Strains, Phase II (KMG-II): from individual species to whole genera.</title>
        <authorList>
            <person name="Goeker M."/>
        </authorList>
    </citation>
    <scope>NUCLEOTIDE SEQUENCE [LARGE SCALE GENOMIC DNA]</scope>
    <source>
        <strain evidence="8 9">ATCC BAA-1496</strain>
    </source>
</reference>
<dbReference type="PANTHER" id="PTHR42718">
    <property type="entry name" value="MAJOR FACILITATOR SUPERFAMILY MULTIDRUG TRANSPORTER MFSC"/>
    <property type="match status" value="1"/>
</dbReference>
<evidence type="ECO:0000256" key="6">
    <source>
        <dbReference type="SAM" id="Phobius"/>
    </source>
</evidence>
<gene>
    <name evidence="8" type="ORF">BCF74_102144</name>
</gene>
<evidence type="ECO:0000259" key="7">
    <source>
        <dbReference type="PROSITE" id="PS50850"/>
    </source>
</evidence>
<feature type="transmembrane region" description="Helical" evidence="6">
    <location>
        <begin position="60"/>
        <end position="79"/>
    </location>
</feature>
<dbReference type="Proteomes" id="UP000237822">
    <property type="component" value="Unassembled WGS sequence"/>
</dbReference>
<dbReference type="InterPro" id="IPR036259">
    <property type="entry name" value="MFS_trans_sf"/>
</dbReference>
<dbReference type="GO" id="GO:0022857">
    <property type="term" value="F:transmembrane transporter activity"/>
    <property type="evidence" value="ECO:0007669"/>
    <property type="project" value="InterPro"/>
</dbReference>
<feature type="transmembrane region" description="Helical" evidence="6">
    <location>
        <begin position="120"/>
        <end position="138"/>
    </location>
</feature>
<proteinExistence type="predicted"/>
<feature type="transmembrane region" description="Helical" evidence="6">
    <location>
        <begin position="210"/>
        <end position="228"/>
    </location>
</feature>